<evidence type="ECO:0000259" key="2">
    <source>
        <dbReference type="Pfam" id="PF01476"/>
    </source>
</evidence>
<feature type="region of interest" description="Disordered" evidence="1">
    <location>
        <begin position="70"/>
        <end position="94"/>
    </location>
</feature>
<reference evidence="5" key="2">
    <citation type="submission" date="2020-04" db="EMBL/GenBank/DDBJ databases">
        <authorList>
            <consortium name="NCBI Genome Project"/>
        </authorList>
    </citation>
    <scope>NUCLEOTIDE SEQUENCE</scope>
    <source>
        <strain evidence="5">CBS 304.34</strain>
    </source>
</reference>
<feature type="compositionally biased region" description="Pro residues" evidence="1">
    <location>
        <begin position="74"/>
        <end position="83"/>
    </location>
</feature>
<reference evidence="3 5" key="1">
    <citation type="journal article" date="2020" name="Stud. Mycol.">
        <title>101 Dothideomycetes genomes: a test case for predicting lifestyles and emergence of pathogens.</title>
        <authorList>
            <person name="Haridas S."/>
            <person name="Albert R."/>
            <person name="Binder M."/>
            <person name="Bloem J."/>
            <person name="Labutti K."/>
            <person name="Salamov A."/>
            <person name="Andreopoulos B."/>
            <person name="Baker S."/>
            <person name="Barry K."/>
            <person name="Bills G."/>
            <person name="Bluhm B."/>
            <person name="Cannon C."/>
            <person name="Castanera R."/>
            <person name="Culley D."/>
            <person name="Daum C."/>
            <person name="Ezra D."/>
            <person name="Gonzalez J."/>
            <person name="Henrissat B."/>
            <person name="Kuo A."/>
            <person name="Liang C."/>
            <person name="Lipzen A."/>
            <person name="Lutzoni F."/>
            <person name="Magnuson J."/>
            <person name="Mondo S."/>
            <person name="Nolan M."/>
            <person name="Ohm R."/>
            <person name="Pangilinan J."/>
            <person name="Park H.-J."/>
            <person name="Ramirez L."/>
            <person name="Alfaro M."/>
            <person name="Sun H."/>
            <person name="Tritt A."/>
            <person name="Yoshinaga Y."/>
            <person name="Zwiers L.-H."/>
            <person name="Turgeon B."/>
            <person name="Goodwin S."/>
            <person name="Spatafora J."/>
            <person name="Crous P."/>
            <person name="Grigoriev I."/>
        </authorList>
    </citation>
    <scope>NUCLEOTIDE SEQUENCE</scope>
    <source>
        <strain evidence="3 5">CBS 304.34</strain>
    </source>
</reference>
<keyword evidence="4" id="KW-1185">Reference proteome</keyword>
<dbReference type="Gene3D" id="3.10.350.10">
    <property type="entry name" value="LysM domain"/>
    <property type="match status" value="1"/>
</dbReference>
<evidence type="ECO:0000256" key="1">
    <source>
        <dbReference type="SAM" id="MobiDB-lite"/>
    </source>
</evidence>
<feature type="domain" description="LysM" evidence="2">
    <location>
        <begin position="134"/>
        <end position="172"/>
    </location>
</feature>
<dbReference type="Proteomes" id="UP000504636">
    <property type="component" value="Unplaced"/>
</dbReference>
<dbReference type="PANTHER" id="PTHR20932">
    <property type="entry name" value="LYSM AND PUTATIVE PEPTIDOGLYCAN-BINDING DOMAIN-CONTAINING PROTEIN"/>
    <property type="match status" value="1"/>
</dbReference>
<evidence type="ECO:0000313" key="5">
    <source>
        <dbReference type="RefSeq" id="XP_033583006.1"/>
    </source>
</evidence>
<dbReference type="OrthoDB" id="2107166at2759"/>
<feature type="compositionally biased region" description="Polar residues" evidence="1">
    <location>
        <begin position="85"/>
        <end position="94"/>
    </location>
</feature>
<reference evidence="5" key="3">
    <citation type="submission" date="2025-04" db="UniProtKB">
        <authorList>
            <consortium name="RefSeq"/>
        </authorList>
    </citation>
    <scope>IDENTIFICATION</scope>
    <source>
        <strain evidence="5">CBS 304.34</strain>
    </source>
</reference>
<feature type="region of interest" description="Disordered" evidence="1">
    <location>
        <begin position="242"/>
        <end position="277"/>
    </location>
</feature>
<accession>A0A6A6Z4H1</accession>
<dbReference type="RefSeq" id="XP_033583006.1">
    <property type="nucleotide sequence ID" value="XM_033724122.1"/>
</dbReference>
<dbReference type="Pfam" id="PF01476">
    <property type="entry name" value="LysM"/>
    <property type="match status" value="1"/>
</dbReference>
<dbReference type="InterPro" id="IPR045030">
    <property type="entry name" value="LYSM1-4"/>
</dbReference>
<protein>
    <recommendedName>
        <fullName evidence="2">LysM domain-containing protein</fullName>
    </recommendedName>
</protein>
<gene>
    <name evidence="3 5" type="ORF">BDZ99DRAFT_505602</name>
</gene>
<proteinExistence type="predicted"/>
<dbReference type="AlphaFoldDB" id="A0A6A6Z4H1"/>
<dbReference type="EMBL" id="MU003693">
    <property type="protein sequence ID" value="KAF2816042.1"/>
    <property type="molecule type" value="Genomic_DNA"/>
</dbReference>
<evidence type="ECO:0000313" key="4">
    <source>
        <dbReference type="Proteomes" id="UP000504636"/>
    </source>
</evidence>
<dbReference type="InterPro" id="IPR036779">
    <property type="entry name" value="LysM_dom_sf"/>
</dbReference>
<organism evidence="3">
    <name type="scientific">Mytilinidion resinicola</name>
    <dbReference type="NCBI Taxonomy" id="574789"/>
    <lineage>
        <taxon>Eukaryota</taxon>
        <taxon>Fungi</taxon>
        <taxon>Dikarya</taxon>
        <taxon>Ascomycota</taxon>
        <taxon>Pezizomycotina</taxon>
        <taxon>Dothideomycetes</taxon>
        <taxon>Pleosporomycetidae</taxon>
        <taxon>Mytilinidiales</taxon>
        <taxon>Mytilinidiaceae</taxon>
        <taxon>Mytilinidion</taxon>
    </lineage>
</organism>
<dbReference type="InterPro" id="IPR018392">
    <property type="entry name" value="LysM"/>
</dbReference>
<dbReference type="GeneID" id="54465015"/>
<name>A0A6A6Z4H1_9PEZI</name>
<dbReference type="PANTHER" id="PTHR20932:SF31">
    <property type="entry name" value="RING-TYPE DOMAIN-CONTAINING PROTEIN"/>
    <property type="match status" value="1"/>
</dbReference>
<feature type="compositionally biased region" description="Gly residues" evidence="1">
    <location>
        <begin position="264"/>
        <end position="277"/>
    </location>
</feature>
<evidence type="ECO:0000313" key="3">
    <source>
        <dbReference type="EMBL" id="KAF2816042.1"/>
    </source>
</evidence>
<sequence length="277" mass="30140">MSSEACCTCAAFLSSIPPTYDEKTEKPALYERRLECCNRAICARCITDNARFSTYCPYCQVSIVPTSLPQGLRDPPPYSPPTSPELSQSARAGQSIQEELPAYSVLNAIHPPSEKSGSSDEHAPDVLHFIDPSNDTIASLSLRYGVPAGALRTTNGLYADHLLAARRTVLIPGEFYKGGVSLSPRPLEGEEEESRKGKVRKWMVACKVAEYDIALLYLKQSDYDLELAIAAYKEDEKWEAANPLQVAKKGKSPASQAPPRRRWGIGGSGGGLSSQIS</sequence>